<dbReference type="Pfam" id="PF11446">
    <property type="entry name" value="DUF2897"/>
    <property type="match status" value="1"/>
</dbReference>
<keyword evidence="1" id="KW-0812">Transmembrane</keyword>
<dbReference type="OrthoDB" id="6184284at2"/>
<dbReference type="Proteomes" id="UP000199675">
    <property type="component" value="Unassembled WGS sequence"/>
</dbReference>
<feature type="transmembrane region" description="Helical" evidence="1">
    <location>
        <begin position="6"/>
        <end position="24"/>
    </location>
</feature>
<evidence type="ECO:0008006" key="4">
    <source>
        <dbReference type="Google" id="ProtNLM"/>
    </source>
</evidence>
<proteinExistence type="predicted"/>
<keyword evidence="3" id="KW-1185">Reference proteome</keyword>
<gene>
    <name evidence="2" type="ORF">SAMN04487960_102106</name>
</gene>
<dbReference type="InterPro" id="IPR021550">
    <property type="entry name" value="DUF2897"/>
</dbReference>
<keyword evidence="1" id="KW-0472">Membrane</keyword>
<dbReference type="RefSeq" id="WP_091811476.1">
    <property type="nucleotide sequence ID" value="NZ_FNNE01000002.1"/>
</dbReference>
<evidence type="ECO:0000313" key="2">
    <source>
        <dbReference type="EMBL" id="SDW29852.1"/>
    </source>
</evidence>
<organism evidence="2 3">
    <name type="scientific">Marinobacter mobilis</name>
    <dbReference type="NCBI Taxonomy" id="488533"/>
    <lineage>
        <taxon>Bacteria</taxon>
        <taxon>Pseudomonadati</taxon>
        <taxon>Pseudomonadota</taxon>
        <taxon>Gammaproteobacteria</taxon>
        <taxon>Pseudomonadales</taxon>
        <taxon>Marinobacteraceae</taxon>
        <taxon>Marinobacter</taxon>
    </lineage>
</organism>
<protein>
    <recommendedName>
        <fullName evidence="4">DUF2897 domain-containing protein</fullName>
    </recommendedName>
</protein>
<reference evidence="2 3" key="1">
    <citation type="submission" date="2016-10" db="EMBL/GenBank/DDBJ databases">
        <authorList>
            <person name="de Groot N.N."/>
        </authorList>
    </citation>
    <scope>NUCLEOTIDE SEQUENCE [LARGE SCALE GENOMIC DNA]</scope>
    <source>
        <strain evidence="2 3">CGMCC 1.7059</strain>
    </source>
</reference>
<name>A0A1H2SE42_9GAMM</name>
<evidence type="ECO:0000313" key="3">
    <source>
        <dbReference type="Proteomes" id="UP000199675"/>
    </source>
</evidence>
<accession>A0A1H2SE42</accession>
<dbReference type="AlphaFoldDB" id="A0A1H2SE42"/>
<sequence>MPISGWIILLVALGMIVGSLFLLWDSAHSHRLSDDTLEKIRKRQAELEAREPKDEDWK</sequence>
<dbReference type="EMBL" id="FNNE01000002">
    <property type="protein sequence ID" value="SDW29852.1"/>
    <property type="molecule type" value="Genomic_DNA"/>
</dbReference>
<evidence type="ECO:0000256" key="1">
    <source>
        <dbReference type="SAM" id="Phobius"/>
    </source>
</evidence>
<keyword evidence="1" id="KW-1133">Transmembrane helix</keyword>